<keyword evidence="5" id="KW-1185">Reference proteome</keyword>
<reference evidence="4" key="3">
    <citation type="submission" date="2025-09" db="UniProtKB">
        <authorList>
            <consortium name="Ensembl"/>
        </authorList>
    </citation>
    <scope>IDENTIFICATION</scope>
</reference>
<feature type="region of interest" description="Disordered" evidence="2">
    <location>
        <begin position="197"/>
        <end position="221"/>
    </location>
</feature>
<sequence>WTPRKATAWRRRAGGRAAGQGGRIQRRGRAAAAGPGLAPQRWLPPGLPAARHGRRGGTACPQAGSSILTPPPPSSRRPASGAGGDGGAAGCGEGKGWGGAPLSALRCRAKLGRAGPSRADAGCLFVAFLPASPPPAPPSAVPGPLTSARKWRPRRRRRGRKRPREAVEPGPGPALALVLRGAAPGRAGRALFGAGRPRRMETDCNPMESPSNTGFEEDSDYTDFEGTDVKDMRLEAEAVVNDVLFAVSNMFVSKTLPCAEDVAYINVETRERNRYCLELTEAGLRIVAYDFDQTDDSLQTPYHETVYSLLDSLSPAYREVFGNALLQRLEALKKDQS</sequence>
<dbReference type="Proteomes" id="UP000016666">
    <property type="component" value="Chromosome 5"/>
</dbReference>
<dbReference type="GO" id="GO:0051018">
    <property type="term" value="F:protein kinase A binding"/>
    <property type="evidence" value="ECO:0007669"/>
    <property type="project" value="TreeGrafter"/>
</dbReference>
<dbReference type="GeneTree" id="ENSGT00390000009517"/>
<comment type="similarity">
    <text evidence="1">Belongs to the GSKIP family.</text>
</comment>
<evidence type="ECO:0000256" key="1">
    <source>
        <dbReference type="ARBA" id="ARBA00009571"/>
    </source>
</evidence>
<dbReference type="Gene3D" id="3.30.2280.10">
    <property type="entry name" value="Hypothetical protein (hspc210)"/>
    <property type="match status" value="1"/>
</dbReference>
<evidence type="ECO:0000313" key="4">
    <source>
        <dbReference type="Ensembl" id="ENSAPLP00000024036.1"/>
    </source>
</evidence>
<protein>
    <submittedName>
        <fullName evidence="4">GSK3B interacting protein</fullName>
    </submittedName>
</protein>
<dbReference type="SUPFAM" id="SSF103107">
    <property type="entry name" value="Hypothetical protein c14orf129, hspc210"/>
    <property type="match status" value="1"/>
</dbReference>
<gene>
    <name evidence="4" type="primary">GSKIP</name>
</gene>
<proteinExistence type="inferred from homology"/>
<evidence type="ECO:0000256" key="2">
    <source>
        <dbReference type="SAM" id="MobiDB-lite"/>
    </source>
</evidence>
<dbReference type="InterPro" id="IPR023231">
    <property type="entry name" value="GSKIP_dom_sf"/>
</dbReference>
<reference evidence="4 5" key="1">
    <citation type="submission" date="2017-10" db="EMBL/GenBank/DDBJ databases">
        <title>A new Pekin duck reference genome.</title>
        <authorList>
            <person name="Hou Z.-C."/>
            <person name="Zhou Z.-K."/>
            <person name="Zhu F."/>
            <person name="Hou S.-S."/>
        </authorList>
    </citation>
    <scope>NUCLEOTIDE SEQUENCE [LARGE SCALE GENOMIC DNA]</scope>
</reference>
<dbReference type="STRING" id="8840.ENSAPLP00000024036"/>
<feature type="region of interest" description="Disordered" evidence="2">
    <location>
        <begin position="133"/>
        <end position="172"/>
    </location>
</feature>
<feature type="domain" description="GSKIP" evidence="3">
    <location>
        <begin position="233"/>
        <end position="332"/>
    </location>
</feature>
<dbReference type="Pfam" id="PF05303">
    <property type="entry name" value="GSKIP_dom"/>
    <property type="match status" value="1"/>
</dbReference>
<dbReference type="InterPro" id="IPR037395">
    <property type="entry name" value="GSKIP"/>
</dbReference>
<name>A0A493TDP2_ANAPP</name>
<organism evidence="4 5">
    <name type="scientific">Anas platyrhynchos platyrhynchos</name>
    <name type="common">Northern mallard</name>
    <dbReference type="NCBI Taxonomy" id="8840"/>
    <lineage>
        <taxon>Eukaryota</taxon>
        <taxon>Metazoa</taxon>
        <taxon>Chordata</taxon>
        <taxon>Craniata</taxon>
        <taxon>Vertebrata</taxon>
        <taxon>Euteleostomi</taxon>
        <taxon>Archelosauria</taxon>
        <taxon>Archosauria</taxon>
        <taxon>Dinosauria</taxon>
        <taxon>Saurischia</taxon>
        <taxon>Theropoda</taxon>
        <taxon>Coelurosauria</taxon>
        <taxon>Aves</taxon>
        <taxon>Neognathae</taxon>
        <taxon>Galloanserae</taxon>
        <taxon>Anseriformes</taxon>
        <taxon>Anatidae</taxon>
        <taxon>Anatinae</taxon>
        <taxon>Anas</taxon>
    </lineage>
</organism>
<dbReference type="PANTHER" id="PTHR12490">
    <property type="entry name" value="GSK3B-INTERACTING PROTEIN"/>
    <property type="match status" value="1"/>
</dbReference>
<feature type="compositionally biased region" description="Basic residues" evidence="2">
    <location>
        <begin position="149"/>
        <end position="163"/>
    </location>
</feature>
<dbReference type="PANTHER" id="PTHR12490:SF4">
    <property type="entry name" value="GSK3B-INTERACTING PROTEIN"/>
    <property type="match status" value="1"/>
</dbReference>
<reference evidence="4" key="2">
    <citation type="submission" date="2025-08" db="UniProtKB">
        <authorList>
            <consortium name="Ensembl"/>
        </authorList>
    </citation>
    <scope>IDENTIFICATION</scope>
</reference>
<dbReference type="AlphaFoldDB" id="A0A493TDP2"/>
<feature type="compositionally biased region" description="Low complexity" evidence="2">
    <location>
        <begin position="30"/>
        <end position="41"/>
    </location>
</feature>
<evidence type="ECO:0000259" key="3">
    <source>
        <dbReference type="Pfam" id="PF05303"/>
    </source>
</evidence>
<dbReference type="GO" id="GO:0005737">
    <property type="term" value="C:cytoplasm"/>
    <property type="evidence" value="ECO:0007669"/>
    <property type="project" value="TreeGrafter"/>
</dbReference>
<dbReference type="GO" id="GO:0060828">
    <property type="term" value="P:regulation of canonical Wnt signaling pathway"/>
    <property type="evidence" value="ECO:0007669"/>
    <property type="project" value="InterPro"/>
</dbReference>
<dbReference type="Ensembl" id="ENSAPLT00000038653.1">
    <property type="protein sequence ID" value="ENSAPLP00000024036.1"/>
    <property type="gene ID" value="ENSAPLG00000023796.1"/>
</dbReference>
<evidence type="ECO:0000313" key="5">
    <source>
        <dbReference type="Proteomes" id="UP000016666"/>
    </source>
</evidence>
<feature type="region of interest" description="Disordered" evidence="2">
    <location>
        <begin position="1"/>
        <end position="88"/>
    </location>
</feature>
<dbReference type="GO" id="GO:0019207">
    <property type="term" value="F:kinase regulator activity"/>
    <property type="evidence" value="ECO:0007669"/>
    <property type="project" value="TreeGrafter"/>
</dbReference>
<accession>A0A493TDP2</accession>
<dbReference type="InterPro" id="IPR007967">
    <property type="entry name" value="GSKIP_dom"/>
</dbReference>